<dbReference type="OrthoDB" id="9980814at2759"/>
<name>A0A8B6ECN2_MYTGA</name>
<dbReference type="AlphaFoldDB" id="A0A8B6ECN2"/>
<dbReference type="SUPFAM" id="SSF51556">
    <property type="entry name" value="Metallo-dependent hydrolases"/>
    <property type="match status" value="1"/>
</dbReference>
<dbReference type="Gene3D" id="3.20.20.140">
    <property type="entry name" value="Metal-dependent hydrolases"/>
    <property type="match status" value="1"/>
</dbReference>
<evidence type="ECO:0000313" key="1">
    <source>
        <dbReference type="EMBL" id="VDI32100.1"/>
    </source>
</evidence>
<sequence length="64" mass="7103">MGVHSFSSEQKDSLRLVPPFRILLHSDAPYFTPPNARHGHPHYLYEVAKAVGNVRADSPVPPVV</sequence>
<proteinExistence type="predicted"/>
<protein>
    <submittedName>
        <fullName evidence="1">Uncharacterized protein</fullName>
    </submittedName>
</protein>
<comment type="caution">
    <text evidence="1">The sequence shown here is derived from an EMBL/GenBank/DDBJ whole genome shotgun (WGS) entry which is preliminary data.</text>
</comment>
<reference evidence="1" key="1">
    <citation type="submission" date="2018-11" db="EMBL/GenBank/DDBJ databases">
        <authorList>
            <person name="Alioto T."/>
            <person name="Alioto T."/>
        </authorList>
    </citation>
    <scope>NUCLEOTIDE SEQUENCE</scope>
</reference>
<evidence type="ECO:0000313" key="2">
    <source>
        <dbReference type="Proteomes" id="UP000596742"/>
    </source>
</evidence>
<dbReference type="Proteomes" id="UP000596742">
    <property type="component" value="Unassembled WGS sequence"/>
</dbReference>
<dbReference type="InterPro" id="IPR032466">
    <property type="entry name" value="Metal_Hydrolase"/>
</dbReference>
<accession>A0A8B6ECN2</accession>
<dbReference type="EMBL" id="UYJE01004870">
    <property type="protein sequence ID" value="VDI32100.1"/>
    <property type="molecule type" value="Genomic_DNA"/>
</dbReference>
<keyword evidence="2" id="KW-1185">Reference proteome</keyword>
<organism evidence="1 2">
    <name type="scientific">Mytilus galloprovincialis</name>
    <name type="common">Mediterranean mussel</name>
    <dbReference type="NCBI Taxonomy" id="29158"/>
    <lineage>
        <taxon>Eukaryota</taxon>
        <taxon>Metazoa</taxon>
        <taxon>Spiralia</taxon>
        <taxon>Lophotrochozoa</taxon>
        <taxon>Mollusca</taxon>
        <taxon>Bivalvia</taxon>
        <taxon>Autobranchia</taxon>
        <taxon>Pteriomorphia</taxon>
        <taxon>Mytilida</taxon>
        <taxon>Mytiloidea</taxon>
        <taxon>Mytilidae</taxon>
        <taxon>Mytilinae</taxon>
        <taxon>Mytilus</taxon>
    </lineage>
</organism>
<gene>
    <name evidence="1" type="ORF">MGAL_10B005857</name>
</gene>